<dbReference type="PROSITE" id="PS01047">
    <property type="entry name" value="HMA_1"/>
    <property type="match status" value="1"/>
</dbReference>
<dbReference type="Gene3D" id="3.30.70.100">
    <property type="match status" value="1"/>
</dbReference>
<dbReference type="OrthoDB" id="8687281at2"/>
<organism evidence="3 4">
    <name type="scientific">Demequina lutea</name>
    <dbReference type="NCBI Taxonomy" id="431489"/>
    <lineage>
        <taxon>Bacteria</taxon>
        <taxon>Bacillati</taxon>
        <taxon>Actinomycetota</taxon>
        <taxon>Actinomycetes</taxon>
        <taxon>Micrococcales</taxon>
        <taxon>Demequinaceae</taxon>
        <taxon>Demequina</taxon>
    </lineage>
</organism>
<comment type="caution">
    <text evidence="3">The sequence shown here is derived from an EMBL/GenBank/DDBJ whole genome shotgun (WGS) entry which is preliminary data.</text>
</comment>
<dbReference type="AlphaFoldDB" id="A0A7Z0CIX3"/>
<dbReference type="InterPro" id="IPR006121">
    <property type="entry name" value="HMA_dom"/>
</dbReference>
<keyword evidence="1" id="KW-0479">Metal-binding</keyword>
<feature type="domain" description="HMA" evidence="2">
    <location>
        <begin position="3"/>
        <end position="63"/>
    </location>
</feature>
<evidence type="ECO:0000313" key="3">
    <source>
        <dbReference type="EMBL" id="NYI40333.1"/>
    </source>
</evidence>
<accession>A0A7Z0CIX3</accession>
<evidence type="ECO:0000256" key="1">
    <source>
        <dbReference type="ARBA" id="ARBA00022723"/>
    </source>
</evidence>
<dbReference type="PROSITE" id="PS50846">
    <property type="entry name" value="HMA_2"/>
    <property type="match status" value="1"/>
</dbReference>
<dbReference type="FunFam" id="3.30.70.100:FF:000005">
    <property type="entry name" value="Copper-exporting P-type ATPase A"/>
    <property type="match status" value="1"/>
</dbReference>
<evidence type="ECO:0000313" key="4">
    <source>
        <dbReference type="Proteomes" id="UP000547973"/>
    </source>
</evidence>
<protein>
    <submittedName>
        <fullName evidence="3">Cu+-exporting ATPase</fullName>
    </submittedName>
</protein>
<gene>
    <name evidence="3" type="ORF">BKA03_000452</name>
</gene>
<dbReference type="GO" id="GO:0046872">
    <property type="term" value="F:metal ion binding"/>
    <property type="evidence" value="ECO:0007669"/>
    <property type="project" value="UniProtKB-KW"/>
</dbReference>
<name>A0A7Z0CIX3_9MICO</name>
<dbReference type="CDD" id="cd00371">
    <property type="entry name" value="HMA"/>
    <property type="match status" value="1"/>
</dbReference>
<dbReference type="Pfam" id="PF00403">
    <property type="entry name" value="HMA"/>
    <property type="match status" value="1"/>
</dbReference>
<reference evidence="3 4" key="1">
    <citation type="submission" date="2020-07" db="EMBL/GenBank/DDBJ databases">
        <title>Sequencing the genomes of 1000 actinobacteria strains.</title>
        <authorList>
            <person name="Klenk H.-P."/>
        </authorList>
    </citation>
    <scope>NUCLEOTIDE SEQUENCE [LARGE SCALE GENOMIC DNA]</scope>
    <source>
        <strain evidence="3 4">DSM 19970</strain>
    </source>
</reference>
<dbReference type="EMBL" id="JACBZO010000001">
    <property type="protein sequence ID" value="NYI40333.1"/>
    <property type="molecule type" value="Genomic_DNA"/>
</dbReference>
<dbReference type="RefSeq" id="WP_062076319.1">
    <property type="nucleotide sequence ID" value="NZ_BBRC01000033.1"/>
</dbReference>
<proteinExistence type="predicted"/>
<sequence>MSNIIELEIGGMTCSSCAARIEKRLNRIPGVEASVNYATERAKVELPESATVEEAIASVERSE</sequence>
<dbReference type="InterPro" id="IPR036163">
    <property type="entry name" value="HMA_dom_sf"/>
</dbReference>
<dbReference type="Proteomes" id="UP000547973">
    <property type="component" value="Unassembled WGS sequence"/>
</dbReference>
<dbReference type="InterPro" id="IPR017969">
    <property type="entry name" value="Heavy-metal-associated_CS"/>
</dbReference>
<evidence type="ECO:0000259" key="2">
    <source>
        <dbReference type="PROSITE" id="PS50846"/>
    </source>
</evidence>
<keyword evidence="4" id="KW-1185">Reference proteome</keyword>
<dbReference type="SUPFAM" id="SSF55008">
    <property type="entry name" value="HMA, heavy metal-associated domain"/>
    <property type="match status" value="1"/>
</dbReference>